<dbReference type="EMBL" id="CAKOGP040000557">
    <property type="protein sequence ID" value="CAJ1936465.1"/>
    <property type="molecule type" value="Genomic_DNA"/>
</dbReference>
<feature type="region of interest" description="Disordered" evidence="1">
    <location>
        <begin position="176"/>
        <end position="205"/>
    </location>
</feature>
<evidence type="ECO:0000313" key="2">
    <source>
        <dbReference type="EMBL" id="CAJ1936465.1"/>
    </source>
</evidence>
<feature type="region of interest" description="Disordered" evidence="1">
    <location>
        <begin position="689"/>
        <end position="709"/>
    </location>
</feature>
<keyword evidence="3" id="KW-1185">Reference proteome</keyword>
<evidence type="ECO:0000256" key="1">
    <source>
        <dbReference type="SAM" id="MobiDB-lite"/>
    </source>
</evidence>
<reference evidence="2" key="1">
    <citation type="submission" date="2023-08" db="EMBL/GenBank/DDBJ databases">
        <authorList>
            <person name="Audoor S."/>
            <person name="Bilcke G."/>
        </authorList>
    </citation>
    <scope>NUCLEOTIDE SEQUENCE</scope>
</reference>
<proteinExistence type="predicted"/>
<protein>
    <submittedName>
        <fullName evidence="2">Uncharacterized protein</fullName>
    </submittedName>
</protein>
<name>A0AAD2CJZ0_9STRA</name>
<dbReference type="Proteomes" id="UP001295423">
    <property type="component" value="Unassembled WGS sequence"/>
</dbReference>
<accession>A0AAD2CJZ0</accession>
<organism evidence="2 3">
    <name type="scientific">Cylindrotheca closterium</name>
    <dbReference type="NCBI Taxonomy" id="2856"/>
    <lineage>
        <taxon>Eukaryota</taxon>
        <taxon>Sar</taxon>
        <taxon>Stramenopiles</taxon>
        <taxon>Ochrophyta</taxon>
        <taxon>Bacillariophyta</taxon>
        <taxon>Bacillariophyceae</taxon>
        <taxon>Bacillariophycidae</taxon>
        <taxon>Bacillariales</taxon>
        <taxon>Bacillariaceae</taxon>
        <taxon>Cylindrotheca</taxon>
    </lineage>
</organism>
<evidence type="ECO:0000313" key="3">
    <source>
        <dbReference type="Proteomes" id="UP001295423"/>
    </source>
</evidence>
<gene>
    <name evidence="2" type="ORF">CYCCA115_LOCUS5205</name>
</gene>
<sequence>MDLWATLPCPSNLHGNGLLNVTAAQPLREQFTRYVMGMALDCALFGPCDVDNRQAIRQRCQVGAWLERARQCYPPALGYHGPPHHFAYLSFLCPPEDGWPWPEFSTWLSDLPFDALPDRYQRFEPKEIPVKARAVFVPAILVEKEDPDSDLDAYSNVFATTATTVTATPNIATVPAPAPNVATPSPPKEAPFPPVRQSASPPSVPQDVLDAMQKVRAFQEQIVHGTSAGTPADPVDLVEEYDICLNDLATRFASSANDSSTAAVMRAGNIADRRRSSLAQGRFGAGPRTGLLGLAPMRNNMFNPQTLAAALGVRQSRFVSTDKASLACVQARRTCSPYFLNVALVLASFFPQEEQPYLCLSDDRVVAATDWMKVPEPAQLARDLIAVWDHGHKEATSGVTRTLHYALRFCVDIATGFQQIPLPYEAEFDLLNFTMHKSICDVARWKMGRKVPPPPVGGPSWHIFHLLPLVNPTYGGTCIPPGGLLIADAQLFGKYIYLLMSLFGSQEDATMDQIHGGDYDDSVFWASLFGQNLLHLCKLPQHTAVVRLWRCRPRQCTLQWMEDLCALFGEVTAMVRYHSGAAPTTLGLQDATFHGEEDIVAGAFVVAPTMVGRHEFTKKPLCYLDKFQLLYERVERKWDPAELDVNGHTWSHSFSSSFFGTAIPPVLPPRGPDPFQHDGVQPPLAKRQQLELPPAGPPPGPPRPEHTVPFTAKKPLFKSLLPVEAGQSVYEAVLMKKLVQGDSPLLLNPQAYAEANWAPVVKFVQLYQEQGVLGPSAWFKALTPSAKWAPFPSKRTRNLTQKEQKKERWRRSVPWRMDWSLVVEGARPPLDRPPTEWNDTVDFMDIAVHVQASGFLDACTIHTLTGAHRHLAPHSIVLNTWIAPPCNPIKKRLYGFGRASKDRGLNHDVASFVWKKYAELRRFACVTSLKSLQLPRLLMADEKVPTTLDPHRAWLNSAALLRFDCNHGDFVCWLGCEYINEERDFNLEWDVIESHLKSKVLPSNLPPTKLDMAYRIQTEGVPLRGQYTTPMEATLLRNEYDNHPAVGANLAAVEKKFAKEEWNSYHIHYLRFVYEFLPGLVINPIQWVFDKGKGRICIDCSNGPNSLGSINLYIPSPKDAIPGEEDECPAVYYQYAFDRYLRRILRMRITRPNDPIMVHADDIEAAFPRVLYHPDIACAFAYVYSDYLMVPVGQVFGSLSTPSYYCVLAYVRQAWAACRQEEPILHPLVASCTYEVDTSSPLVQVPPDSNHPPLTLQEQTEMYSASFVDDNGVVAYLETMPQALQHSVRSTFEVFGDADRRGGCLQDAKWTSLVSETFLFLGFRIDTHAMTVSWPFAKRKALDDEIQDILSRKRKYVTPKEMAHIIGVIRSAAAIAPWGTFLREILELEIRWRYDKSANNFTIRRFRLTSHPIFDPIDAAVSIVHRCHLLKVPSVEPMGVFSTNGSTYRFLRDSDVRKVMQHSVDLAYPDKNHYMQRNKHLIQPHSNRITAAVCLQRGGASNDDIAFKLRWSPTSVPTYLRDCFQGVGDLLQKAITRVMKMSFS</sequence>
<comment type="caution">
    <text evidence="2">The sequence shown here is derived from an EMBL/GenBank/DDBJ whole genome shotgun (WGS) entry which is preliminary data.</text>
</comment>
<feature type="compositionally biased region" description="Pro residues" evidence="1">
    <location>
        <begin position="184"/>
        <end position="194"/>
    </location>
</feature>